<dbReference type="InterPro" id="IPR000086">
    <property type="entry name" value="NUDIX_hydrolase_dom"/>
</dbReference>
<dbReference type="GO" id="GO:0006167">
    <property type="term" value="P:AMP biosynthetic process"/>
    <property type="evidence" value="ECO:0007669"/>
    <property type="project" value="TreeGrafter"/>
</dbReference>
<evidence type="ECO:0000313" key="4">
    <source>
        <dbReference type="EMBL" id="PTE08608.1"/>
    </source>
</evidence>
<sequence length="154" mass="17089">MPVTSAGLLIYRRSAGLLQVLLVHPGGPFWARKDEAAWSIPKGLVEAHEDELGAARRETEEELGVRVDGHFQPLGRYKQPGGKIVLAWCVEADVDAAAARSNTFLMEWPPRSGSMREFPEVDKVGWFSLPEAETRILKGQRAILKDFAERHDAG</sequence>
<dbReference type="SUPFAM" id="SSF55811">
    <property type="entry name" value="Nudix"/>
    <property type="match status" value="1"/>
</dbReference>
<protein>
    <submittedName>
        <fullName evidence="4">NUDIX hydrolase</fullName>
    </submittedName>
</protein>
<accession>A0A2T4ISQ6</accession>
<evidence type="ECO:0000259" key="3">
    <source>
        <dbReference type="PROSITE" id="PS51462"/>
    </source>
</evidence>
<proteinExistence type="predicted"/>
<dbReference type="InterPro" id="IPR020084">
    <property type="entry name" value="NUDIX_hydrolase_CS"/>
</dbReference>
<reference evidence="4 5" key="1">
    <citation type="submission" date="2018-03" db="EMBL/GenBank/DDBJ databases">
        <title>Genome sequence of the symbiotic type strain Mesorhizobium helmanticense CSLC115NT isolated from Lotus corniculatus nodules.</title>
        <authorList>
            <person name="Sannazzaro A.I."/>
            <person name="Torres Tejerizo G.A."/>
            <person name="Dip D."/>
            <person name="Caballero M."/>
            <person name="Pistorio M."/>
            <person name="Estrella M.J."/>
        </authorList>
    </citation>
    <scope>NUCLEOTIDE SEQUENCE [LARGE SCALE GENOMIC DNA]</scope>
    <source>
        <strain evidence="4 5">CSLC115N</strain>
    </source>
</reference>
<dbReference type="Pfam" id="PF00293">
    <property type="entry name" value="NUDIX"/>
    <property type="match status" value="1"/>
</dbReference>
<dbReference type="GO" id="GO:0006754">
    <property type="term" value="P:ATP biosynthetic process"/>
    <property type="evidence" value="ECO:0007669"/>
    <property type="project" value="TreeGrafter"/>
</dbReference>
<evidence type="ECO:0000256" key="2">
    <source>
        <dbReference type="ARBA" id="ARBA00022801"/>
    </source>
</evidence>
<dbReference type="Proteomes" id="UP000240259">
    <property type="component" value="Unassembled WGS sequence"/>
</dbReference>
<evidence type="ECO:0000313" key="5">
    <source>
        <dbReference type="Proteomes" id="UP000240259"/>
    </source>
</evidence>
<dbReference type="EMBL" id="PZJX01000038">
    <property type="protein sequence ID" value="PTE08608.1"/>
    <property type="molecule type" value="Genomic_DNA"/>
</dbReference>
<keyword evidence="5" id="KW-1185">Reference proteome</keyword>
<dbReference type="CDD" id="cd04662">
    <property type="entry name" value="NUDIX_Hydrolase"/>
    <property type="match status" value="1"/>
</dbReference>
<evidence type="ECO:0000256" key="1">
    <source>
        <dbReference type="ARBA" id="ARBA00001946"/>
    </source>
</evidence>
<comment type="cofactor">
    <cofactor evidence="1">
        <name>Mg(2+)</name>
        <dbReference type="ChEBI" id="CHEBI:18420"/>
    </cofactor>
</comment>
<dbReference type="AlphaFoldDB" id="A0A2T4ISQ6"/>
<dbReference type="InterPro" id="IPR015797">
    <property type="entry name" value="NUDIX_hydrolase-like_dom_sf"/>
</dbReference>
<dbReference type="OrthoDB" id="954553at2"/>
<name>A0A2T4ISQ6_9HYPH</name>
<dbReference type="Gene3D" id="3.90.79.10">
    <property type="entry name" value="Nucleoside Triphosphate Pyrophosphohydrolase"/>
    <property type="match status" value="1"/>
</dbReference>
<organism evidence="4 5">
    <name type="scientific">Mesorhizobium helmanticense</name>
    <dbReference type="NCBI Taxonomy" id="1776423"/>
    <lineage>
        <taxon>Bacteria</taxon>
        <taxon>Pseudomonadati</taxon>
        <taxon>Pseudomonadota</taxon>
        <taxon>Alphaproteobacteria</taxon>
        <taxon>Hyphomicrobiales</taxon>
        <taxon>Phyllobacteriaceae</taxon>
        <taxon>Mesorhizobium</taxon>
    </lineage>
</organism>
<dbReference type="PANTHER" id="PTHR21340">
    <property type="entry name" value="DIADENOSINE 5,5-P1,P4-TETRAPHOSPHATE PYROPHOSPHOHYDROLASE MUTT"/>
    <property type="match status" value="1"/>
</dbReference>
<dbReference type="InterPro" id="IPR051325">
    <property type="entry name" value="Nudix_hydrolase_domain"/>
</dbReference>
<dbReference type="RefSeq" id="WP_107650856.1">
    <property type="nucleotide sequence ID" value="NZ_PZJX01000038.1"/>
</dbReference>
<dbReference type="PANTHER" id="PTHR21340:SF7">
    <property type="entry name" value="NUDIX HYDROLASE DOMAIN-CONTAINING PROTEIN"/>
    <property type="match status" value="1"/>
</dbReference>
<dbReference type="PROSITE" id="PS51462">
    <property type="entry name" value="NUDIX"/>
    <property type="match status" value="1"/>
</dbReference>
<dbReference type="PROSITE" id="PS00893">
    <property type="entry name" value="NUDIX_BOX"/>
    <property type="match status" value="1"/>
</dbReference>
<gene>
    <name evidence="4" type="ORF">C9427_20175</name>
</gene>
<comment type="caution">
    <text evidence="4">The sequence shown here is derived from an EMBL/GenBank/DDBJ whole genome shotgun (WGS) entry which is preliminary data.</text>
</comment>
<keyword evidence="2 4" id="KW-0378">Hydrolase</keyword>
<feature type="domain" description="Nudix hydrolase" evidence="3">
    <location>
        <begin position="1"/>
        <end position="149"/>
    </location>
</feature>
<dbReference type="GO" id="GO:0004081">
    <property type="term" value="F:bis(5'-nucleosyl)-tetraphosphatase (asymmetrical) activity"/>
    <property type="evidence" value="ECO:0007669"/>
    <property type="project" value="TreeGrafter"/>
</dbReference>